<dbReference type="InterPro" id="IPR050090">
    <property type="entry name" value="Tyrosine_recombinase_XerCD"/>
</dbReference>
<dbReference type="Proteomes" id="UP000253908">
    <property type="component" value="Chromosome"/>
</dbReference>
<proteinExistence type="inferred from homology"/>
<evidence type="ECO:0000256" key="4">
    <source>
        <dbReference type="ARBA" id="ARBA00023172"/>
    </source>
</evidence>
<dbReference type="InterPro" id="IPR013762">
    <property type="entry name" value="Integrase-like_cat_sf"/>
</dbReference>
<dbReference type="InterPro" id="IPR004107">
    <property type="entry name" value="Integrase_SAM-like_N"/>
</dbReference>
<name>A0A345PGN7_9BACI</name>
<dbReference type="InterPro" id="IPR011010">
    <property type="entry name" value="DNA_brk_join_enz"/>
</dbReference>
<evidence type="ECO:0000259" key="7">
    <source>
        <dbReference type="PROSITE" id="PS51900"/>
    </source>
</evidence>
<keyword evidence="2" id="KW-0229">DNA integration</keyword>
<dbReference type="Pfam" id="PF02899">
    <property type="entry name" value="Phage_int_SAM_1"/>
    <property type="match status" value="1"/>
</dbReference>
<reference evidence="9" key="1">
    <citation type="submission" date="2017-11" db="EMBL/GenBank/DDBJ databases">
        <authorList>
            <person name="Zhu W."/>
        </authorList>
    </citation>
    <scope>NUCLEOTIDE SEQUENCE [LARGE SCALE GENOMIC DNA]</scope>
    <source>
        <strain evidence="9">160</strain>
    </source>
</reference>
<feature type="domain" description="Tyr recombinase" evidence="6">
    <location>
        <begin position="108"/>
        <end position="292"/>
    </location>
</feature>
<dbReference type="GO" id="GO:0003677">
    <property type="term" value="F:DNA binding"/>
    <property type="evidence" value="ECO:0007669"/>
    <property type="project" value="UniProtKB-UniRule"/>
</dbReference>
<keyword evidence="9" id="KW-1185">Reference proteome</keyword>
<dbReference type="PANTHER" id="PTHR30349">
    <property type="entry name" value="PHAGE INTEGRASE-RELATED"/>
    <property type="match status" value="1"/>
</dbReference>
<evidence type="ECO:0000313" key="8">
    <source>
        <dbReference type="EMBL" id="AXI09167.1"/>
    </source>
</evidence>
<dbReference type="Pfam" id="PF00589">
    <property type="entry name" value="Phage_integrase"/>
    <property type="match status" value="1"/>
</dbReference>
<organism evidence="8 9">
    <name type="scientific">Oceanobacillus zhaokaii</name>
    <dbReference type="NCBI Taxonomy" id="2052660"/>
    <lineage>
        <taxon>Bacteria</taxon>
        <taxon>Bacillati</taxon>
        <taxon>Bacillota</taxon>
        <taxon>Bacilli</taxon>
        <taxon>Bacillales</taxon>
        <taxon>Bacillaceae</taxon>
        <taxon>Oceanobacillus</taxon>
    </lineage>
</organism>
<keyword evidence="4" id="KW-0233">DNA recombination</keyword>
<accession>A0A345PGN7</accession>
<dbReference type="PROSITE" id="PS51898">
    <property type="entry name" value="TYR_RECOMBINASE"/>
    <property type="match status" value="1"/>
</dbReference>
<dbReference type="AlphaFoldDB" id="A0A345PGN7"/>
<feature type="domain" description="Core-binding (CB)" evidence="7">
    <location>
        <begin position="1"/>
        <end position="87"/>
    </location>
</feature>
<gene>
    <name evidence="8" type="ORF">CUC15_09615</name>
</gene>
<evidence type="ECO:0000313" key="9">
    <source>
        <dbReference type="Proteomes" id="UP000253908"/>
    </source>
</evidence>
<dbReference type="OrthoDB" id="9801717at2"/>
<dbReference type="Gene3D" id="1.10.443.10">
    <property type="entry name" value="Intergrase catalytic core"/>
    <property type="match status" value="1"/>
</dbReference>
<dbReference type="PROSITE" id="PS51900">
    <property type="entry name" value="CB"/>
    <property type="match status" value="1"/>
</dbReference>
<sequence>MQIEDVLKEYEYHCLARNFTNKTMKNKRQEYKQLLEYLQTKRGISELESVTSYDLDAYIRTKRQKGLKAQSIVSMAKQVKAFFSWCVKEEYLIENPMTKVTLPKVPKVLLTGLTTKEVVNMMESFNNKDYLEIRNKAIIAMMADCGLRAMEIAGLKEVDVRDTDIKVFGKGNKERMVFISPALKKILIKYERLKKQYFKDRIQYNDNYFLAYQGKALSTVAVYNLVIEASKRVGIKGKRVSPHMFRHYFAVQSIMAGIDVYSLSRLLGHSNVSTTQIYLQSLQDSELSEKAMSSSPLMNLKNS</sequence>
<dbReference type="GO" id="GO:0015074">
    <property type="term" value="P:DNA integration"/>
    <property type="evidence" value="ECO:0007669"/>
    <property type="project" value="UniProtKB-KW"/>
</dbReference>
<comment type="similarity">
    <text evidence="1">Belongs to the 'phage' integrase family.</text>
</comment>
<protein>
    <submittedName>
        <fullName evidence="8">Recombinase</fullName>
    </submittedName>
</protein>
<dbReference type="PANTHER" id="PTHR30349:SF41">
    <property type="entry name" value="INTEGRASE_RECOMBINASE PROTEIN MJ0367-RELATED"/>
    <property type="match status" value="1"/>
</dbReference>
<evidence type="ECO:0000256" key="3">
    <source>
        <dbReference type="ARBA" id="ARBA00023125"/>
    </source>
</evidence>
<evidence type="ECO:0000256" key="1">
    <source>
        <dbReference type="ARBA" id="ARBA00008857"/>
    </source>
</evidence>
<dbReference type="GO" id="GO:0006310">
    <property type="term" value="P:DNA recombination"/>
    <property type="evidence" value="ECO:0007669"/>
    <property type="project" value="UniProtKB-KW"/>
</dbReference>
<evidence type="ECO:0000259" key="6">
    <source>
        <dbReference type="PROSITE" id="PS51898"/>
    </source>
</evidence>
<dbReference type="Gene3D" id="1.10.150.130">
    <property type="match status" value="1"/>
</dbReference>
<evidence type="ECO:0000256" key="2">
    <source>
        <dbReference type="ARBA" id="ARBA00022908"/>
    </source>
</evidence>
<evidence type="ECO:0000256" key="5">
    <source>
        <dbReference type="PROSITE-ProRule" id="PRU01248"/>
    </source>
</evidence>
<dbReference type="InterPro" id="IPR002104">
    <property type="entry name" value="Integrase_catalytic"/>
</dbReference>
<dbReference type="KEGG" id="ocn:CUC15_09615"/>
<dbReference type="InterPro" id="IPR044068">
    <property type="entry name" value="CB"/>
</dbReference>
<dbReference type="RefSeq" id="WP_114916460.1">
    <property type="nucleotide sequence ID" value="NZ_CP024848.1"/>
</dbReference>
<dbReference type="InterPro" id="IPR010998">
    <property type="entry name" value="Integrase_recombinase_N"/>
</dbReference>
<dbReference type="EMBL" id="CP024848">
    <property type="protein sequence ID" value="AXI09167.1"/>
    <property type="molecule type" value="Genomic_DNA"/>
</dbReference>
<dbReference type="SUPFAM" id="SSF56349">
    <property type="entry name" value="DNA breaking-rejoining enzymes"/>
    <property type="match status" value="1"/>
</dbReference>
<keyword evidence="3 5" id="KW-0238">DNA-binding</keyword>